<dbReference type="PROSITE" id="PS50005">
    <property type="entry name" value="TPR"/>
    <property type="match status" value="1"/>
</dbReference>
<keyword evidence="1" id="KW-0966">Cell projection</keyword>
<dbReference type="RefSeq" id="XP_005855201.1">
    <property type="nucleotide sequence ID" value="XM_005855139.1"/>
</dbReference>
<feature type="non-terminal residue" evidence="1">
    <location>
        <position position="120"/>
    </location>
</feature>
<dbReference type="OrthoDB" id="1926212at2759"/>
<dbReference type="GO" id="GO:0042073">
    <property type="term" value="P:intraciliary transport"/>
    <property type="evidence" value="ECO:0007669"/>
    <property type="project" value="TreeGrafter"/>
</dbReference>
<proteinExistence type="evidence at transcript level"/>
<protein>
    <submittedName>
        <fullName evidence="1">Intraflagellar transport 88-like protein</fullName>
    </submittedName>
</protein>
<dbReference type="Pfam" id="PF13424">
    <property type="entry name" value="TPR_12"/>
    <property type="match status" value="1"/>
</dbReference>
<dbReference type="PANTHER" id="PTHR44117">
    <property type="entry name" value="INTRAFLAGELLAR TRANSPORT PROTEIN 88 HOMOLOG"/>
    <property type="match status" value="1"/>
</dbReference>
<name>I2CQB4_NANGC</name>
<keyword evidence="1" id="KW-0969">Cilium</keyword>
<dbReference type="InterPro" id="IPR011990">
    <property type="entry name" value="TPR-like_helical_dom_sf"/>
</dbReference>
<dbReference type="GO" id="GO:0097546">
    <property type="term" value="C:ciliary base"/>
    <property type="evidence" value="ECO:0007669"/>
    <property type="project" value="TreeGrafter"/>
</dbReference>
<accession>I2CQB4</accession>
<dbReference type="SUPFAM" id="SSF48452">
    <property type="entry name" value="TPR-like"/>
    <property type="match status" value="1"/>
</dbReference>
<dbReference type="GO" id="GO:0005814">
    <property type="term" value="C:centriole"/>
    <property type="evidence" value="ECO:0007669"/>
    <property type="project" value="TreeGrafter"/>
</dbReference>
<dbReference type="InterPro" id="IPR019734">
    <property type="entry name" value="TPR_rpt"/>
</dbReference>
<dbReference type="PANTHER" id="PTHR44117:SF1">
    <property type="entry name" value="INTRAFLAGELLAR TRANSPORT PROTEIN 88 HOMOLOG"/>
    <property type="match status" value="1"/>
</dbReference>
<reference evidence="1" key="1">
    <citation type="journal article" date="2012" name="Bioengineered">
        <title>Additional insights into the genome of the oleaginous model alga Nannochloropsis gaditana.</title>
        <authorList>
            <person name="Jinkerson R.E."/>
            <person name="Radakovits R."/>
            <person name="Posewitz M.C."/>
        </authorList>
    </citation>
    <scope>NUCLEOTIDE SEQUENCE</scope>
    <source>
        <strain evidence="1">CCMP526</strain>
    </source>
</reference>
<dbReference type="GO" id="GO:0019894">
    <property type="term" value="F:kinesin binding"/>
    <property type="evidence" value="ECO:0007669"/>
    <property type="project" value="TreeGrafter"/>
</dbReference>
<dbReference type="EMBL" id="JU973889">
    <property type="protein sequence ID" value="AFJ69097.1"/>
    <property type="molecule type" value="mRNA"/>
</dbReference>
<dbReference type="Gene3D" id="1.25.40.10">
    <property type="entry name" value="Tetratricopeptide repeat domain"/>
    <property type="match status" value="1"/>
</dbReference>
<keyword evidence="1" id="KW-0282">Flagellum</keyword>
<dbReference type="GO" id="GO:0036064">
    <property type="term" value="C:ciliary basal body"/>
    <property type="evidence" value="ECO:0007669"/>
    <property type="project" value="TreeGrafter"/>
</dbReference>
<feature type="non-terminal residue" evidence="1">
    <location>
        <position position="1"/>
    </location>
</feature>
<sequence>AKEAQKKERALTRARESSNLVDAMNGELTYAVALHLGSMYEGNGMEDEALHVYRGLLEQRALLPPVAGWARLNMGNVYYRKGRYAEAIKMYRMTLDQIPSTSHKAMRLKVYRNIGYAFVR</sequence>
<dbReference type="KEGG" id="ngd:NGA_2059700"/>
<evidence type="ECO:0000313" key="1">
    <source>
        <dbReference type="EMBL" id="AFJ69097.1"/>
    </source>
</evidence>
<reference evidence="1" key="2">
    <citation type="journal article" date="2012" name="Nat. Commun.">
        <title>Draft genome sequence and genetic transformation of the oleaginous alga Nannochloropis gaditana.</title>
        <authorList>
            <person name="Radakovits R."/>
            <person name="Jinkerson R.E."/>
            <person name="Fuerstenberg S.I."/>
            <person name="Tae H."/>
            <person name="Settlage R.E."/>
            <person name="Boore J.L."/>
            <person name="Posewitz M.C."/>
        </authorList>
    </citation>
    <scope>NUCLEOTIDE SEQUENCE</scope>
    <source>
        <strain evidence="1">CCMP526</strain>
    </source>
</reference>
<organism evidence="1">
    <name type="scientific">Nannochloropsis gaditana (strain CCMP526)</name>
    <name type="common">Green microalga</name>
    <name type="synonym">Microchloropsis gaditana</name>
    <dbReference type="NCBI Taxonomy" id="1093141"/>
    <lineage>
        <taxon>Eukaryota</taxon>
        <taxon>Sar</taxon>
        <taxon>Stramenopiles</taxon>
        <taxon>Ochrophyta</taxon>
        <taxon>Eustigmatophyceae</taxon>
        <taxon>Eustigmatales</taxon>
        <taxon>Monodopsidaceae</taxon>
        <taxon>Nannochloropsis</taxon>
    </lineage>
</organism>
<dbReference type="GO" id="GO:1905515">
    <property type="term" value="P:non-motile cilium assembly"/>
    <property type="evidence" value="ECO:0007669"/>
    <property type="project" value="TreeGrafter"/>
</dbReference>
<dbReference type="GO" id="GO:0097730">
    <property type="term" value="C:non-motile cilium"/>
    <property type="evidence" value="ECO:0007669"/>
    <property type="project" value="TreeGrafter"/>
</dbReference>
<dbReference type="SMART" id="SM00028">
    <property type="entry name" value="TPR"/>
    <property type="match status" value="1"/>
</dbReference>
<gene>
    <name evidence="1" type="ORF">NGATSA_2059700</name>
</gene>
<dbReference type="AlphaFoldDB" id="I2CQB4"/>